<gene>
    <name evidence="3" type="ORF">F8M41_019199</name>
</gene>
<evidence type="ECO:0000259" key="2">
    <source>
        <dbReference type="Pfam" id="PF12550"/>
    </source>
</evidence>
<dbReference type="InterPro" id="IPR022210">
    <property type="entry name" value="TF_GCR1-like"/>
</dbReference>
<evidence type="ECO:0000256" key="1">
    <source>
        <dbReference type="SAM" id="MobiDB-lite"/>
    </source>
</evidence>
<feature type="compositionally biased region" description="Polar residues" evidence="1">
    <location>
        <begin position="1"/>
        <end position="10"/>
    </location>
</feature>
<reference evidence="3 4" key="1">
    <citation type="journal article" date="2019" name="Environ. Microbiol.">
        <title>At the nexus of three kingdoms: the genome of the mycorrhizal fungus Gigaspora margarita provides insights into plant, endobacterial and fungal interactions.</title>
        <authorList>
            <person name="Venice F."/>
            <person name="Ghignone S."/>
            <person name="Salvioli di Fossalunga A."/>
            <person name="Amselem J."/>
            <person name="Novero M."/>
            <person name="Xianan X."/>
            <person name="Sedzielewska Toro K."/>
            <person name="Morin E."/>
            <person name="Lipzen A."/>
            <person name="Grigoriev I.V."/>
            <person name="Henrissat B."/>
            <person name="Martin F.M."/>
            <person name="Bonfante P."/>
        </authorList>
    </citation>
    <scope>NUCLEOTIDE SEQUENCE [LARGE SCALE GENOMIC DNA]</scope>
    <source>
        <strain evidence="3 4">BEG34</strain>
    </source>
</reference>
<evidence type="ECO:0000313" key="3">
    <source>
        <dbReference type="EMBL" id="KAF0506078.1"/>
    </source>
</evidence>
<name>A0A8H4AKF2_GIGMA</name>
<dbReference type="Pfam" id="PF12550">
    <property type="entry name" value="GCR1_C"/>
    <property type="match status" value="1"/>
</dbReference>
<comment type="caution">
    <text evidence="3">The sequence shown here is derived from an EMBL/GenBank/DDBJ whole genome shotgun (WGS) entry which is preliminary data.</text>
</comment>
<feature type="region of interest" description="Disordered" evidence="1">
    <location>
        <begin position="1"/>
        <end position="122"/>
    </location>
</feature>
<feature type="domain" description="Transcription activator GCR1-like" evidence="2">
    <location>
        <begin position="381"/>
        <end position="450"/>
    </location>
</feature>
<feature type="compositionally biased region" description="Polar residues" evidence="1">
    <location>
        <begin position="86"/>
        <end position="114"/>
    </location>
</feature>
<accession>A0A8H4AKF2</accession>
<dbReference type="EMBL" id="WTPW01000491">
    <property type="protein sequence ID" value="KAF0506078.1"/>
    <property type="molecule type" value="Genomic_DNA"/>
</dbReference>
<feature type="compositionally biased region" description="Low complexity" evidence="1">
    <location>
        <begin position="155"/>
        <end position="175"/>
    </location>
</feature>
<protein>
    <submittedName>
        <fullName evidence="3">Transcription regulator gcr1</fullName>
    </submittedName>
</protein>
<keyword evidence="4" id="KW-1185">Reference proteome</keyword>
<sequence>MGKMTTSTKSYQDKRHEEISTKGGKGRSSRISPHATYVEEDYSMESTEEEIIPSRRSLNRQSGIHIRPHEAPMRPEIHVPQPNPIRPSSRQYSPINTQPQNTSPQYNNQSDNVQTPSSAATSSRITITMTSITTSSPQNSNTTTYVTTEIAPSDNSNTSESISSESQQSEISTNINPTTPVTRITNYFHSQNNMQHQANSVSTSYPVTQNPPDIRLTGHNQTTVTDATNYSHNNKMYYNPQPNIDAYQQTNYPKPVASQAYNTGTFTNPASSFQDIPSTSNNNSSITYMDNTPTIPYHNYSSHYSDPTSHCSQSSTIPYMWSSNNPCSAGPSTSGLQNNGNSFQSNVSESNAPSTCDSECCMGNSKFAGSRPRYYRLPVISSLSTVYDVWNEWNVGLDGNPSVVMMMESYGNKWLLDNSVVLAPRKKVIKEVQRRALEVGLDDALSELERIKGINDLVWLAEKISMEANIS</sequence>
<feature type="compositionally biased region" description="Basic and acidic residues" evidence="1">
    <location>
        <begin position="11"/>
        <end position="20"/>
    </location>
</feature>
<dbReference type="AlphaFoldDB" id="A0A8H4AKF2"/>
<feature type="region of interest" description="Disordered" evidence="1">
    <location>
        <begin position="149"/>
        <end position="179"/>
    </location>
</feature>
<proteinExistence type="predicted"/>
<dbReference type="OrthoDB" id="428577at2759"/>
<organism evidence="3 4">
    <name type="scientific">Gigaspora margarita</name>
    <dbReference type="NCBI Taxonomy" id="4874"/>
    <lineage>
        <taxon>Eukaryota</taxon>
        <taxon>Fungi</taxon>
        <taxon>Fungi incertae sedis</taxon>
        <taxon>Mucoromycota</taxon>
        <taxon>Glomeromycotina</taxon>
        <taxon>Glomeromycetes</taxon>
        <taxon>Diversisporales</taxon>
        <taxon>Gigasporaceae</taxon>
        <taxon>Gigaspora</taxon>
    </lineage>
</organism>
<dbReference type="Proteomes" id="UP000439903">
    <property type="component" value="Unassembled WGS sequence"/>
</dbReference>
<feature type="compositionally biased region" description="Basic and acidic residues" evidence="1">
    <location>
        <begin position="67"/>
        <end position="77"/>
    </location>
</feature>
<evidence type="ECO:0000313" key="4">
    <source>
        <dbReference type="Proteomes" id="UP000439903"/>
    </source>
</evidence>
<feature type="compositionally biased region" description="Acidic residues" evidence="1">
    <location>
        <begin position="38"/>
        <end position="51"/>
    </location>
</feature>